<keyword evidence="8" id="KW-0732">Signal</keyword>
<dbReference type="EMBL" id="JALLAZ020001688">
    <property type="protein sequence ID" value="KAL3768060.1"/>
    <property type="molecule type" value="Genomic_DNA"/>
</dbReference>
<accession>A0ABD3N5T1</accession>
<feature type="transmembrane region" description="Helical" evidence="6">
    <location>
        <begin position="246"/>
        <end position="265"/>
    </location>
</feature>
<evidence type="ECO:0000256" key="4">
    <source>
        <dbReference type="ARBA" id="ARBA00022989"/>
    </source>
</evidence>
<feature type="region of interest" description="Disordered" evidence="7">
    <location>
        <begin position="269"/>
        <end position="298"/>
    </location>
</feature>
<feature type="chain" id="PRO_5044892131" description="Peroxisomal membrane protein MPV17" evidence="8">
    <location>
        <begin position="23"/>
        <end position="298"/>
    </location>
</feature>
<comment type="subcellular location">
    <subcellularLocation>
        <location evidence="1">Membrane</location>
        <topology evidence="1">Multi-pass membrane protein</topology>
    </subcellularLocation>
</comment>
<evidence type="ECO:0000256" key="6">
    <source>
        <dbReference type="RuleBase" id="RU363053"/>
    </source>
</evidence>
<dbReference type="PANTHER" id="PTHR11266">
    <property type="entry name" value="PEROXISOMAL MEMBRANE PROTEIN 2, PXMP2 MPV17"/>
    <property type="match status" value="1"/>
</dbReference>
<dbReference type="GO" id="GO:0016020">
    <property type="term" value="C:membrane"/>
    <property type="evidence" value="ECO:0007669"/>
    <property type="project" value="UniProtKB-SubCell"/>
</dbReference>
<evidence type="ECO:0000256" key="3">
    <source>
        <dbReference type="ARBA" id="ARBA00022692"/>
    </source>
</evidence>
<keyword evidence="5 6" id="KW-0472">Membrane</keyword>
<feature type="signal peptide" evidence="8">
    <location>
        <begin position="1"/>
        <end position="22"/>
    </location>
</feature>
<feature type="transmembrane region" description="Helical" evidence="6">
    <location>
        <begin position="138"/>
        <end position="162"/>
    </location>
</feature>
<evidence type="ECO:0000256" key="2">
    <source>
        <dbReference type="ARBA" id="ARBA00006824"/>
    </source>
</evidence>
<name>A0ABD3N5T1_9STRA</name>
<dbReference type="InterPro" id="IPR007248">
    <property type="entry name" value="Mpv17_PMP22"/>
</dbReference>
<evidence type="ECO:0000256" key="7">
    <source>
        <dbReference type="SAM" id="MobiDB-lite"/>
    </source>
</evidence>
<keyword evidence="4 6" id="KW-1133">Transmembrane helix</keyword>
<organism evidence="9 10">
    <name type="scientific">Stephanodiscus triporus</name>
    <dbReference type="NCBI Taxonomy" id="2934178"/>
    <lineage>
        <taxon>Eukaryota</taxon>
        <taxon>Sar</taxon>
        <taxon>Stramenopiles</taxon>
        <taxon>Ochrophyta</taxon>
        <taxon>Bacillariophyta</taxon>
        <taxon>Coscinodiscophyceae</taxon>
        <taxon>Thalassiosirophycidae</taxon>
        <taxon>Stephanodiscales</taxon>
        <taxon>Stephanodiscaceae</taxon>
        <taxon>Stephanodiscus</taxon>
    </lineage>
</organism>
<protein>
    <recommendedName>
        <fullName evidence="11">Peroxisomal membrane protein MPV17</fullName>
    </recommendedName>
</protein>
<gene>
    <name evidence="9" type="ORF">ACHAW5_001447</name>
</gene>
<evidence type="ECO:0000313" key="10">
    <source>
        <dbReference type="Proteomes" id="UP001530315"/>
    </source>
</evidence>
<evidence type="ECO:0008006" key="11">
    <source>
        <dbReference type="Google" id="ProtNLM"/>
    </source>
</evidence>
<comment type="similarity">
    <text evidence="2 6">Belongs to the peroxisomal membrane protein PXMP2/4 family.</text>
</comment>
<reference evidence="9 10" key="1">
    <citation type="submission" date="2024-10" db="EMBL/GenBank/DDBJ databases">
        <title>Updated reference genomes for cyclostephanoid diatoms.</title>
        <authorList>
            <person name="Roberts W.R."/>
            <person name="Alverson A.J."/>
        </authorList>
    </citation>
    <scope>NUCLEOTIDE SEQUENCE [LARGE SCALE GENOMIC DNA]</scope>
    <source>
        <strain evidence="9 10">AJA276-08</strain>
    </source>
</reference>
<keyword evidence="10" id="KW-1185">Reference proteome</keyword>
<proteinExistence type="inferred from homology"/>
<keyword evidence="3 6" id="KW-0812">Transmembrane</keyword>
<sequence>MTRFALLVVILGTVVAPRSVSSFVSIGQRKCTYNANPMSSFPKETTSYRGSVRRGGGGGGGGERRTIEGRRRSTALSAAVALPQRLSIIGNAVGAFYKSHPALASFLTAAILAAAADGMAQYADECVMEFDLRRNLAMVLYGGIVSGVCVEIMYGSVFPIVFGRGPGGGIRRAIRMTLLDECVNAPLLWLPPAYVAQAAVRGTSKRESMRKYLADIREHGLLAKYWSLWIPMSIVNFSIVPLHFRVAFVAVVSFFWMIILSIVANRSRDNGNGGKDEAPDEKICLAEPPPKLNPRAWD</sequence>
<dbReference type="Pfam" id="PF04117">
    <property type="entry name" value="Mpv17_PMP22"/>
    <property type="match status" value="1"/>
</dbReference>
<comment type="caution">
    <text evidence="9">The sequence shown here is derived from an EMBL/GenBank/DDBJ whole genome shotgun (WGS) entry which is preliminary data.</text>
</comment>
<feature type="compositionally biased region" description="Basic and acidic residues" evidence="7">
    <location>
        <begin position="269"/>
        <end position="284"/>
    </location>
</feature>
<dbReference type="AlphaFoldDB" id="A0ABD3N5T1"/>
<evidence type="ECO:0000256" key="1">
    <source>
        <dbReference type="ARBA" id="ARBA00004141"/>
    </source>
</evidence>
<evidence type="ECO:0000313" key="9">
    <source>
        <dbReference type="EMBL" id="KAL3768060.1"/>
    </source>
</evidence>
<evidence type="ECO:0000256" key="5">
    <source>
        <dbReference type="ARBA" id="ARBA00023136"/>
    </source>
</evidence>
<feature type="region of interest" description="Disordered" evidence="7">
    <location>
        <begin position="44"/>
        <end position="69"/>
    </location>
</feature>
<evidence type="ECO:0000256" key="8">
    <source>
        <dbReference type="SAM" id="SignalP"/>
    </source>
</evidence>
<dbReference type="Proteomes" id="UP001530315">
    <property type="component" value="Unassembled WGS sequence"/>
</dbReference>